<proteinExistence type="predicted"/>
<comment type="caution">
    <text evidence="1">The sequence shown here is derived from an EMBL/GenBank/DDBJ whole genome shotgun (WGS) entry which is preliminary data.</text>
</comment>
<accession>A0ABS8VDH9</accession>
<organism evidence="1 2">
    <name type="scientific">Datura stramonium</name>
    <name type="common">Jimsonweed</name>
    <name type="synonym">Common thornapple</name>
    <dbReference type="NCBI Taxonomy" id="4076"/>
    <lineage>
        <taxon>Eukaryota</taxon>
        <taxon>Viridiplantae</taxon>
        <taxon>Streptophyta</taxon>
        <taxon>Embryophyta</taxon>
        <taxon>Tracheophyta</taxon>
        <taxon>Spermatophyta</taxon>
        <taxon>Magnoliopsida</taxon>
        <taxon>eudicotyledons</taxon>
        <taxon>Gunneridae</taxon>
        <taxon>Pentapetalae</taxon>
        <taxon>asterids</taxon>
        <taxon>lamiids</taxon>
        <taxon>Solanales</taxon>
        <taxon>Solanaceae</taxon>
        <taxon>Solanoideae</taxon>
        <taxon>Datureae</taxon>
        <taxon>Datura</taxon>
    </lineage>
</organism>
<sequence length="67" mass="7736">MALSYEVEHGMLRYYRVLCMLRHCTRLLDNIGHRGKNLLTSHRLYGEKWPVQRSGRGAVVGFAFSSP</sequence>
<protein>
    <submittedName>
        <fullName evidence="1">Uncharacterized protein</fullName>
    </submittedName>
</protein>
<evidence type="ECO:0000313" key="2">
    <source>
        <dbReference type="Proteomes" id="UP000823775"/>
    </source>
</evidence>
<gene>
    <name evidence="1" type="ORF">HAX54_032108</name>
</gene>
<evidence type="ECO:0000313" key="1">
    <source>
        <dbReference type="EMBL" id="MCD9644124.1"/>
    </source>
</evidence>
<name>A0ABS8VDH9_DATST</name>
<keyword evidence="2" id="KW-1185">Reference proteome</keyword>
<dbReference type="EMBL" id="JACEIK010004083">
    <property type="protein sequence ID" value="MCD9644124.1"/>
    <property type="molecule type" value="Genomic_DNA"/>
</dbReference>
<reference evidence="1 2" key="1">
    <citation type="journal article" date="2021" name="BMC Genomics">
        <title>Datura genome reveals duplications of psychoactive alkaloid biosynthetic genes and high mutation rate following tissue culture.</title>
        <authorList>
            <person name="Rajewski A."/>
            <person name="Carter-House D."/>
            <person name="Stajich J."/>
            <person name="Litt A."/>
        </authorList>
    </citation>
    <scope>NUCLEOTIDE SEQUENCE [LARGE SCALE GENOMIC DNA]</scope>
    <source>
        <strain evidence="1">AR-01</strain>
    </source>
</reference>
<dbReference type="Proteomes" id="UP000823775">
    <property type="component" value="Unassembled WGS sequence"/>
</dbReference>